<reference evidence="3" key="1">
    <citation type="journal article" date="2021" name="Proc. Natl. Acad. Sci. U.S.A.">
        <title>A Catalog of Tens of Thousands of Viruses from Human Metagenomes Reveals Hidden Associations with Chronic Diseases.</title>
        <authorList>
            <person name="Tisza M.J."/>
            <person name="Buck C.B."/>
        </authorList>
    </citation>
    <scope>NUCLEOTIDE SEQUENCE</scope>
    <source>
        <strain evidence="3">CtmpG14</strain>
    </source>
</reference>
<proteinExistence type="predicted"/>
<evidence type="ECO:0000313" key="3">
    <source>
        <dbReference type="EMBL" id="DAE04162.1"/>
    </source>
</evidence>
<evidence type="ECO:0000256" key="1">
    <source>
        <dbReference type="SAM" id="Coils"/>
    </source>
</evidence>
<evidence type="ECO:0000256" key="2">
    <source>
        <dbReference type="SAM" id="Phobius"/>
    </source>
</evidence>
<organism evidence="3">
    <name type="scientific">Siphoviridae sp. ctmpG14</name>
    <dbReference type="NCBI Taxonomy" id="2825654"/>
    <lineage>
        <taxon>Viruses</taxon>
        <taxon>Duplodnaviria</taxon>
        <taxon>Heunggongvirae</taxon>
        <taxon>Uroviricota</taxon>
        <taxon>Caudoviricetes</taxon>
    </lineage>
</organism>
<keyword evidence="2" id="KW-0812">Transmembrane</keyword>
<accession>A0A8S5PB12</accession>
<feature type="transmembrane region" description="Helical" evidence="2">
    <location>
        <begin position="30"/>
        <end position="48"/>
    </location>
</feature>
<protein>
    <submittedName>
        <fullName evidence="3">Uncharacterized protein</fullName>
    </submittedName>
</protein>
<keyword evidence="1" id="KW-0175">Coiled coil</keyword>
<sequence>MNSPRFIERLIEWYQSDDFRKDVADRTLKIIQIFIFVGFGYLLGWYSVALEVSKCEVDLEKISHENTRMMLQIAEEHKSSLENQRNSYQNLIKNELKELAQKVEVNKNLIETNHQKIDQNGKLIHENKEKITNAVGIGNSR</sequence>
<keyword evidence="2" id="KW-1133">Transmembrane helix</keyword>
<name>A0A8S5PB12_9CAUD</name>
<feature type="coiled-coil region" evidence="1">
    <location>
        <begin position="64"/>
        <end position="113"/>
    </location>
</feature>
<dbReference type="EMBL" id="BK015384">
    <property type="protein sequence ID" value="DAE04162.1"/>
    <property type="molecule type" value="Genomic_DNA"/>
</dbReference>
<keyword evidence="2" id="KW-0472">Membrane</keyword>